<keyword evidence="4" id="KW-1185">Reference proteome</keyword>
<accession>A0ABU5CUL2</accession>
<keyword evidence="2" id="KW-0472">Membrane</keyword>
<keyword evidence="2" id="KW-1133">Transmembrane helix</keyword>
<evidence type="ECO:0000256" key="2">
    <source>
        <dbReference type="SAM" id="Phobius"/>
    </source>
</evidence>
<dbReference type="RefSeq" id="WP_320379917.1">
    <property type="nucleotide sequence ID" value="NZ_JAWDIQ010000002.1"/>
</dbReference>
<evidence type="ECO:0000313" key="4">
    <source>
        <dbReference type="Proteomes" id="UP001275315"/>
    </source>
</evidence>
<dbReference type="EMBL" id="JAWDIQ010000002">
    <property type="protein sequence ID" value="MDY0409103.1"/>
    <property type="molecule type" value="Genomic_DNA"/>
</dbReference>
<evidence type="ECO:0008006" key="5">
    <source>
        <dbReference type="Google" id="ProtNLM"/>
    </source>
</evidence>
<proteinExistence type="predicted"/>
<keyword evidence="2" id="KW-0812">Transmembrane</keyword>
<gene>
    <name evidence="3" type="ORF">RWD45_11695</name>
</gene>
<reference evidence="3 4" key="1">
    <citation type="submission" date="2023-10" db="EMBL/GenBank/DDBJ databases">
        <title>Virgibacillus soli CC-YMP-6 genome.</title>
        <authorList>
            <person name="Miliotis G."/>
            <person name="Sengupta P."/>
            <person name="Hameed A."/>
            <person name="Chuvochina M."/>
            <person name="Mcdonagh F."/>
            <person name="Simpson A.C."/>
            <person name="Singh N.K."/>
            <person name="Rekha P.D."/>
            <person name="Raman K."/>
            <person name="Hugenholtz P."/>
            <person name="Venkateswaran K."/>
        </authorList>
    </citation>
    <scope>NUCLEOTIDE SEQUENCE [LARGE SCALE GENOMIC DNA]</scope>
    <source>
        <strain evidence="3 4">CC-YMP-6</strain>
    </source>
</reference>
<keyword evidence="1" id="KW-0175">Coiled coil</keyword>
<protein>
    <recommendedName>
        <fullName evidence="5">DUF4083 domain-containing protein</fullName>
    </recommendedName>
</protein>
<comment type="caution">
    <text evidence="3">The sequence shown here is derived from an EMBL/GenBank/DDBJ whole genome shotgun (WGS) entry which is preliminary data.</text>
</comment>
<sequence length="54" mass="6178">MEIILMYVIGLVVLVIAIISIFKSLVHRVTVSNQALKEQIARLETRVNELEKEN</sequence>
<organism evidence="3 4">
    <name type="scientific">Paracerasibacillus soli</name>
    <dbReference type="NCBI Taxonomy" id="480284"/>
    <lineage>
        <taxon>Bacteria</taxon>
        <taxon>Bacillati</taxon>
        <taxon>Bacillota</taxon>
        <taxon>Bacilli</taxon>
        <taxon>Bacillales</taxon>
        <taxon>Bacillaceae</taxon>
        <taxon>Paracerasibacillus</taxon>
    </lineage>
</organism>
<evidence type="ECO:0000313" key="3">
    <source>
        <dbReference type="EMBL" id="MDY0409103.1"/>
    </source>
</evidence>
<evidence type="ECO:0000256" key="1">
    <source>
        <dbReference type="SAM" id="Coils"/>
    </source>
</evidence>
<dbReference type="Proteomes" id="UP001275315">
    <property type="component" value="Unassembled WGS sequence"/>
</dbReference>
<feature type="coiled-coil region" evidence="1">
    <location>
        <begin position="26"/>
        <end position="53"/>
    </location>
</feature>
<name>A0ABU5CUL2_9BACI</name>
<feature type="transmembrane region" description="Helical" evidence="2">
    <location>
        <begin position="6"/>
        <end position="26"/>
    </location>
</feature>